<dbReference type="AlphaFoldDB" id="A0A0G8BTB5"/>
<evidence type="ECO:0000313" key="1">
    <source>
        <dbReference type="EMBL" id="KKZ90817.1"/>
    </source>
</evidence>
<evidence type="ECO:0000313" key="2">
    <source>
        <dbReference type="Proteomes" id="UP000035350"/>
    </source>
</evidence>
<dbReference type="EMBL" id="LCYN01000039">
    <property type="protein sequence ID" value="KKZ90817.1"/>
    <property type="molecule type" value="Genomic_DNA"/>
</dbReference>
<reference evidence="1 2" key="1">
    <citation type="journal article" date="2015" name="Genome Announc.">
        <title>Next-Generation Whole-Genome Sequencing of Eight Strains of Bacillus cereus, Isolated from Food.</title>
        <authorList>
            <person name="Krawczyk A.O."/>
            <person name="de Jong A."/>
            <person name="Eijlander R.T."/>
            <person name="Berendsen E.M."/>
            <person name="Holsappel S."/>
            <person name="Wells-Bennik M.H."/>
            <person name="Kuipers O.P."/>
        </authorList>
    </citation>
    <scope>NUCLEOTIDE SEQUENCE [LARGE SCALE GENOMIC DNA]</scope>
    <source>
        <strain evidence="1 2">B4147</strain>
    </source>
</reference>
<organism evidence="1 2">
    <name type="scientific">Bacillus wiedmannii</name>
    <dbReference type="NCBI Taxonomy" id="1890302"/>
    <lineage>
        <taxon>Bacteria</taxon>
        <taxon>Bacillati</taxon>
        <taxon>Bacillota</taxon>
        <taxon>Bacilli</taxon>
        <taxon>Bacillales</taxon>
        <taxon>Bacillaceae</taxon>
        <taxon>Bacillus</taxon>
        <taxon>Bacillus cereus group</taxon>
    </lineage>
</organism>
<name>A0A0G8BTB5_9BACI</name>
<accession>A0A0G8BTB5</accession>
<dbReference type="Proteomes" id="UP000035350">
    <property type="component" value="Unassembled WGS sequence"/>
</dbReference>
<protein>
    <submittedName>
        <fullName evidence="1">Uncharacterized protein</fullName>
    </submittedName>
</protein>
<comment type="caution">
    <text evidence="1">The sequence shown here is derived from an EMBL/GenBank/DDBJ whole genome shotgun (WGS) entry which is preliminary data.</text>
</comment>
<reference evidence="2" key="2">
    <citation type="submission" date="2015-04" db="EMBL/GenBank/DDBJ databases">
        <title>Draft Genome Sequences of Eight Spore-Forming Food Isolates of Bacillus cereus Genome sequencing.</title>
        <authorList>
            <person name="Krawcyk A.O."/>
            <person name="de Jong A."/>
            <person name="Eijlander R.T."/>
            <person name="Berendsen E.M."/>
            <person name="Holsappel S."/>
            <person name="Wells-Bennik M."/>
            <person name="Kuipers O.P."/>
        </authorList>
    </citation>
    <scope>NUCLEOTIDE SEQUENCE [LARGE SCALE GENOMIC DNA]</scope>
    <source>
        <strain evidence="2">B4147</strain>
    </source>
</reference>
<gene>
    <name evidence="1" type="ORF">B4147_0180</name>
</gene>
<dbReference type="RefSeq" id="WP_198528890.1">
    <property type="nucleotide sequence ID" value="NZ_JARMPN010000076.1"/>
</dbReference>
<proteinExistence type="predicted"/>
<dbReference type="PATRIC" id="fig|1396.433.peg.944"/>
<sequence length="53" mass="6475">MNIIHIETKNHYKSEKENEMNSIPIIRRVYYENGEIKFEILEDKKIPIAWLDK</sequence>